<evidence type="ECO:0000259" key="5">
    <source>
        <dbReference type="PROSITE" id="PS51078"/>
    </source>
</evidence>
<evidence type="ECO:0000256" key="3">
    <source>
        <dbReference type="ARBA" id="ARBA00023163"/>
    </source>
</evidence>
<dbReference type="RefSeq" id="WP_088649819.1">
    <property type="nucleotide sequence ID" value="NZ_AQQR01000003.1"/>
</dbReference>
<evidence type="ECO:0000313" key="6">
    <source>
        <dbReference type="EMBL" id="OWU74990.1"/>
    </source>
</evidence>
<accession>A0A225NTR8</accession>
<proteinExistence type="predicted"/>
<dbReference type="SUPFAM" id="SSF55781">
    <property type="entry name" value="GAF domain-like"/>
    <property type="match status" value="1"/>
</dbReference>
<dbReference type="InterPro" id="IPR005471">
    <property type="entry name" value="Tscrpt_reg_IclR_N"/>
</dbReference>
<dbReference type="PROSITE" id="PS51078">
    <property type="entry name" value="ICLR_ED"/>
    <property type="match status" value="1"/>
</dbReference>
<keyword evidence="3" id="KW-0804">Transcription</keyword>
<dbReference type="Gene3D" id="1.10.10.10">
    <property type="entry name" value="Winged helix-like DNA-binding domain superfamily/Winged helix DNA-binding domain"/>
    <property type="match status" value="1"/>
</dbReference>
<reference evidence="6 7" key="1">
    <citation type="submission" date="2013-04" db="EMBL/GenBank/DDBJ databases">
        <title>Oceanicola sp. 22II1-22F33 Genome Sequencing.</title>
        <authorList>
            <person name="Lai Q."/>
            <person name="Li G."/>
            <person name="Shao Z."/>
        </authorList>
    </citation>
    <scope>NUCLEOTIDE SEQUENCE [LARGE SCALE GENOMIC DNA]</scope>
    <source>
        <strain evidence="6 7">22II1-22F33</strain>
    </source>
</reference>
<dbReference type="InterPro" id="IPR014757">
    <property type="entry name" value="Tscrpt_reg_IclR_C"/>
</dbReference>
<comment type="caution">
    <text evidence="6">The sequence shown here is derived from an EMBL/GenBank/DDBJ whole genome shotgun (WGS) entry which is preliminary data.</text>
</comment>
<evidence type="ECO:0000256" key="1">
    <source>
        <dbReference type="ARBA" id="ARBA00023015"/>
    </source>
</evidence>
<gene>
    <name evidence="6" type="ORF">ATO3_10630</name>
</gene>
<dbReference type="SMART" id="SM00346">
    <property type="entry name" value="HTH_ICLR"/>
    <property type="match status" value="1"/>
</dbReference>
<feature type="domain" description="HTH iclR-type" evidence="4">
    <location>
        <begin position="6"/>
        <end position="74"/>
    </location>
</feature>
<dbReference type="InterPro" id="IPR050707">
    <property type="entry name" value="HTH_MetabolicPath_Reg"/>
</dbReference>
<keyword evidence="7" id="KW-1185">Reference proteome</keyword>
<dbReference type="AlphaFoldDB" id="A0A225NTR8"/>
<organism evidence="6 7">
    <name type="scientific">Marinibacterium profundimaris</name>
    <dbReference type="NCBI Taxonomy" id="1679460"/>
    <lineage>
        <taxon>Bacteria</taxon>
        <taxon>Pseudomonadati</taxon>
        <taxon>Pseudomonadota</taxon>
        <taxon>Alphaproteobacteria</taxon>
        <taxon>Rhodobacterales</taxon>
        <taxon>Paracoccaceae</taxon>
        <taxon>Marinibacterium</taxon>
    </lineage>
</organism>
<sequence length="226" mass="23773">MTTGRLQTLDRGIETLLLVARTPGGLKVGDLADRLGLHRAVAYRIVATLADHAMVRRMEDGRIVLGAAAYMLGARSSDGVRDQARPVLERLAEQTGATAFLSIAEGDECVVALTAEPREVGVAIHYRVGTRHPLNRGAAGIAILALRPETEGESEDLKFARVHGYSVTRGQLHKGAIGVSSAVRLSTAGEAGLELSVGVVALEELDLDRAAEAVPAAARALSDRLG</sequence>
<dbReference type="OrthoDB" id="6057486at2"/>
<feature type="domain" description="IclR-ED" evidence="5">
    <location>
        <begin position="68"/>
        <end position="226"/>
    </location>
</feature>
<dbReference type="Pfam" id="PF09339">
    <property type="entry name" value="HTH_IclR"/>
    <property type="match status" value="1"/>
</dbReference>
<dbReference type="PROSITE" id="PS51077">
    <property type="entry name" value="HTH_ICLR"/>
    <property type="match status" value="1"/>
</dbReference>
<dbReference type="GO" id="GO:0003677">
    <property type="term" value="F:DNA binding"/>
    <property type="evidence" value="ECO:0007669"/>
    <property type="project" value="UniProtKB-KW"/>
</dbReference>
<dbReference type="SUPFAM" id="SSF46785">
    <property type="entry name" value="Winged helix' DNA-binding domain"/>
    <property type="match status" value="1"/>
</dbReference>
<dbReference type="PANTHER" id="PTHR30136:SF24">
    <property type="entry name" value="HTH-TYPE TRANSCRIPTIONAL REPRESSOR ALLR"/>
    <property type="match status" value="1"/>
</dbReference>
<dbReference type="Gene3D" id="3.30.450.40">
    <property type="match status" value="1"/>
</dbReference>
<dbReference type="GO" id="GO:0003700">
    <property type="term" value="F:DNA-binding transcription factor activity"/>
    <property type="evidence" value="ECO:0007669"/>
    <property type="project" value="TreeGrafter"/>
</dbReference>
<dbReference type="InterPro" id="IPR036390">
    <property type="entry name" value="WH_DNA-bd_sf"/>
</dbReference>
<evidence type="ECO:0000313" key="7">
    <source>
        <dbReference type="Proteomes" id="UP000215377"/>
    </source>
</evidence>
<dbReference type="InterPro" id="IPR036388">
    <property type="entry name" value="WH-like_DNA-bd_sf"/>
</dbReference>
<name>A0A225NTR8_9RHOB</name>
<dbReference type="PANTHER" id="PTHR30136">
    <property type="entry name" value="HELIX-TURN-HELIX TRANSCRIPTIONAL REGULATOR, ICLR FAMILY"/>
    <property type="match status" value="1"/>
</dbReference>
<dbReference type="GO" id="GO:0045892">
    <property type="term" value="P:negative regulation of DNA-templated transcription"/>
    <property type="evidence" value="ECO:0007669"/>
    <property type="project" value="TreeGrafter"/>
</dbReference>
<dbReference type="EMBL" id="AQQR01000003">
    <property type="protein sequence ID" value="OWU74990.1"/>
    <property type="molecule type" value="Genomic_DNA"/>
</dbReference>
<evidence type="ECO:0000259" key="4">
    <source>
        <dbReference type="PROSITE" id="PS51077"/>
    </source>
</evidence>
<evidence type="ECO:0000256" key="2">
    <source>
        <dbReference type="ARBA" id="ARBA00023125"/>
    </source>
</evidence>
<keyword evidence="2" id="KW-0238">DNA-binding</keyword>
<keyword evidence="1" id="KW-0805">Transcription regulation</keyword>
<dbReference type="Pfam" id="PF01614">
    <property type="entry name" value="IclR_C"/>
    <property type="match status" value="1"/>
</dbReference>
<protein>
    <submittedName>
        <fullName evidence="6">Transcriptional regulator</fullName>
    </submittedName>
</protein>
<dbReference type="Proteomes" id="UP000215377">
    <property type="component" value="Unassembled WGS sequence"/>
</dbReference>
<dbReference type="InterPro" id="IPR029016">
    <property type="entry name" value="GAF-like_dom_sf"/>
</dbReference>